<dbReference type="GO" id="GO:0005634">
    <property type="term" value="C:nucleus"/>
    <property type="evidence" value="ECO:0007669"/>
    <property type="project" value="UniProtKB-SubCell"/>
</dbReference>
<dbReference type="EMBL" id="JAGTXO010000012">
    <property type="protein sequence ID" value="KAG8464637.1"/>
    <property type="molecule type" value="Genomic_DNA"/>
</dbReference>
<feature type="compositionally biased region" description="Low complexity" evidence="6">
    <location>
        <begin position="555"/>
        <end position="574"/>
    </location>
</feature>
<evidence type="ECO:0000313" key="7">
    <source>
        <dbReference type="EMBL" id="KAG8464637.1"/>
    </source>
</evidence>
<keyword evidence="8" id="KW-1185">Reference proteome</keyword>
<evidence type="ECO:0008006" key="9">
    <source>
        <dbReference type="Google" id="ProtNLM"/>
    </source>
</evidence>
<dbReference type="AlphaFoldDB" id="A0A8J5XI95"/>
<evidence type="ECO:0000256" key="6">
    <source>
        <dbReference type="SAM" id="MobiDB-lite"/>
    </source>
</evidence>
<organism evidence="7 8">
    <name type="scientific">Diacronema lutheri</name>
    <name type="common">Unicellular marine alga</name>
    <name type="synonym">Monochrysis lutheri</name>
    <dbReference type="NCBI Taxonomy" id="2081491"/>
    <lineage>
        <taxon>Eukaryota</taxon>
        <taxon>Haptista</taxon>
        <taxon>Haptophyta</taxon>
        <taxon>Pavlovophyceae</taxon>
        <taxon>Pavlovales</taxon>
        <taxon>Pavlovaceae</taxon>
        <taxon>Diacronema</taxon>
    </lineage>
</organism>
<proteinExistence type="inferred from homology"/>
<dbReference type="GO" id="GO:0003713">
    <property type="term" value="F:transcription coactivator activity"/>
    <property type="evidence" value="ECO:0007669"/>
    <property type="project" value="TreeGrafter"/>
</dbReference>
<dbReference type="GO" id="GO:0000124">
    <property type="term" value="C:SAGA complex"/>
    <property type="evidence" value="ECO:0007669"/>
    <property type="project" value="TreeGrafter"/>
</dbReference>
<sequence length="595" mass="63381">MAHPTRRHLLRIRKRGRDEWDEGADGGLPSCPLVPQPVPMEDRSSYPHLQRACPDGVDTRSSWTLEQLECLWAELDQLLTEVDDRRARLHGERAALTAWMAISMLKSPAIAPVEDDAMGGARTRSSALVGALDGIGLARQLSVTVKGARDRHGRFLKSELDSPRADSRADAAASAGAYASAAHGGRAKGADQPPDHEHEGEAAGYEIRRVSDEADPEALWLYTEAFFAPLSRADAEVLDAGLRVRRFWGDDFDAAADPFALGPRGQHYLLQWEDEARLLGLASIGAFHATAPSSAAAAAAGAGAGAACLGAPHDRVHWLSSAREHPLTARVFNALVDRPGFVPRLDMAPTRAGAVDSLAQPTPHAAMSVVGEADTRERAARLDGELRAELVRVGLLDSAGAQLADEDDTLCVELRHLQAQLRASIAQNEALCRESRARFDAFLAEHEVERASQAQADALVERWRAVMKRLKAERKAERRRTKAAGGGRKVADASAPLPPRADDARGAHPDAAQSAVAAESADAPAAAARAKGDEGASNDESSEEEREEEPGPGWGAAAPDAIASAAAPPFARPTTARKRTTRAHPSLQLAPAALS</sequence>
<gene>
    <name evidence="7" type="ORF">KFE25_010005</name>
</gene>
<dbReference type="PANTHER" id="PTHR13556:SF2">
    <property type="entry name" value="TRANSCRIPTIONAL ADAPTER 3"/>
    <property type="match status" value="1"/>
</dbReference>
<evidence type="ECO:0000256" key="4">
    <source>
        <dbReference type="ARBA" id="ARBA00023163"/>
    </source>
</evidence>
<dbReference type="PANTHER" id="PTHR13556">
    <property type="entry name" value="TRANSCRIPTIONAL ADAPTER 3-RELATED"/>
    <property type="match status" value="1"/>
</dbReference>
<feature type="compositionally biased region" description="Low complexity" evidence="6">
    <location>
        <begin position="511"/>
        <end position="529"/>
    </location>
</feature>
<accession>A0A8J5XI95</accession>
<dbReference type="GO" id="GO:0006357">
    <property type="term" value="P:regulation of transcription by RNA polymerase II"/>
    <property type="evidence" value="ECO:0007669"/>
    <property type="project" value="TreeGrafter"/>
</dbReference>
<keyword evidence="3" id="KW-0805">Transcription regulation</keyword>
<feature type="compositionally biased region" description="Basic residues" evidence="6">
    <location>
        <begin position="472"/>
        <end position="482"/>
    </location>
</feature>
<comment type="caution">
    <text evidence="7">The sequence shown here is derived from an EMBL/GenBank/DDBJ whole genome shotgun (WGS) entry which is preliminary data.</text>
</comment>
<comment type="subcellular location">
    <subcellularLocation>
        <location evidence="1">Nucleus</location>
    </subcellularLocation>
</comment>
<feature type="compositionally biased region" description="Acidic residues" evidence="6">
    <location>
        <begin position="536"/>
        <end position="550"/>
    </location>
</feature>
<evidence type="ECO:0000256" key="2">
    <source>
        <dbReference type="ARBA" id="ARBA00005330"/>
    </source>
</evidence>
<evidence type="ECO:0000256" key="3">
    <source>
        <dbReference type="ARBA" id="ARBA00023015"/>
    </source>
</evidence>
<dbReference type="InterPro" id="IPR019340">
    <property type="entry name" value="Histone_AcTrfase_su3"/>
</dbReference>
<dbReference type="OrthoDB" id="10524297at2759"/>
<evidence type="ECO:0000256" key="1">
    <source>
        <dbReference type="ARBA" id="ARBA00004123"/>
    </source>
</evidence>
<protein>
    <recommendedName>
        <fullName evidence="9">Histone acetyltransferase</fullName>
    </recommendedName>
</protein>
<keyword evidence="5" id="KW-0539">Nucleus</keyword>
<feature type="region of interest" description="Disordered" evidence="6">
    <location>
        <begin position="472"/>
        <end position="595"/>
    </location>
</feature>
<keyword evidence="4" id="KW-0804">Transcription</keyword>
<dbReference type="Pfam" id="PF10198">
    <property type="entry name" value="Ada3"/>
    <property type="match status" value="1"/>
</dbReference>
<reference evidence="7" key="1">
    <citation type="submission" date="2021-05" db="EMBL/GenBank/DDBJ databases">
        <title>The genome of the haptophyte Pavlova lutheri (Diacronema luteri, Pavlovales) - a model for lipid biosynthesis in eukaryotic algae.</title>
        <authorList>
            <person name="Hulatt C.J."/>
            <person name="Posewitz M.C."/>
        </authorList>
    </citation>
    <scope>NUCLEOTIDE SEQUENCE</scope>
    <source>
        <strain evidence="7">NIVA-4/92</strain>
    </source>
</reference>
<comment type="similarity">
    <text evidence="2">Belongs to the NGG1 family.</text>
</comment>
<dbReference type="Proteomes" id="UP000751190">
    <property type="component" value="Unassembled WGS sequence"/>
</dbReference>
<evidence type="ECO:0000313" key="8">
    <source>
        <dbReference type="Proteomes" id="UP000751190"/>
    </source>
</evidence>
<evidence type="ECO:0000256" key="5">
    <source>
        <dbReference type="ARBA" id="ARBA00023242"/>
    </source>
</evidence>
<name>A0A8J5XI95_DIALT</name>